<feature type="compositionally biased region" description="Gly residues" evidence="1">
    <location>
        <begin position="85"/>
        <end position="94"/>
    </location>
</feature>
<dbReference type="Proteomes" id="UP000237441">
    <property type="component" value="Unassembled WGS sequence"/>
</dbReference>
<feature type="region of interest" description="Disordered" evidence="1">
    <location>
        <begin position="1"/>
        <end position="41"/>
    </location>
</feature>
<evidence type="ECO:0000256" key="1">
    <source>
        <dbReference type="SAM" id="MobiDB-lite"/>
    </source>
</evidence>
<gene>
    <name evidence="2" type="ORF">BB8028_0004g12010</name>
</gene>
<feature type="region of interest" description="Disordered" evidence="1">
    <location>
        <begin position="85"/>
        <end position="133"/>
    </location>
</feature>
<evidence type="ECO:0000313" key="2">
    <source>
        <dbReference type="EMBL" id="PQK14271.1"/>
    </source>
</evidence>
<feature type="compositionally biased region" description="Basic and acidic residues" evidence="1">
    <location>
        <begin position="7"/>
        <end position="36"/>
    </location>
</feature>
<organism evidence="2 3">
    <name type="scientific">Beauveria bassiana</name>
    <name type="common">White muscardine disease fungus</name>
    <name type="synonym">Tritirachium shiotae</name>
    <dbReference type="NCBI Taxonomy" id="176275"/>
    <lineage>
        <taxon>Eukaryota</taxon>
        <taxon>Fungi</taxon>
        <taxon>Dikarya</taxon>
        <taxon>Ascomycota</taxon>
        <taxon>Pezizomycotina</taxon>
        <taxon>Sordariomycetes</taxon>
        <taxon>Hypocreomycetidae</taxon>
        <taxon>Hypocreales</taxon>
        <taxon>Cordycipitaceae</taxon>
        <taxon>Beauveria</taxon>
    </lineage>
</organism>
<evidence type="ECO:0000313" key="3">
    <source>
        <dbReference type="Proteomes" id="UP000237441"/>
    </source>
</evidence>
<dbReference type="OrthoDB" id="4837859at2759"/>
<protein>
    <submittedName>
        <fullName evidence="2">Uncharacterized protein</fullName>
    </submittedName>
</protein>
<feature type="compositionally biased region" description="Basic and acidic residues" evidence="1">
    <location>
        <begin position="122"/>
        <end position="133"/>
    </location>
</feature>
<accession>A0A2S7YDL1</accession>
<name>A0A2S7YDL1_BEABA</name>
<proteinExistence type="predicted"/>
<feature type="compositionally biased region" description="Low complexity" evidence="1">
    <location>
        <begin position="111"/>
        <end position="121"/>
    </location>
</feature>
<dbReference type="AlphaFoldDB" id="A0A2S7YDL1"/>
<comment type="caution">
    <text evidence="2">The sequence shown here is derived from an EMBL/GenBank/DDBJ whole genome shotgun (WGS) entry which is preliminary data.</text>
</comment>
<sequence>MGLFKSSSDKPATEQQKGSDKKSLYQRYQDSKRGEPISDADLLKYAGKTRDEFDSWKDTQPGVGRNQLAGTLAMGNAAGLAGVATAGGYGGWGPGAAPNGPNRGMKFPPAQQQQQQQQQKQQSDKEKALEESD</sequence>
<reference evidence="2 3" key="1">
    <citation type="submission" date="2016-07" db="EMBL/GenBank/DDBJ databases">
        <title>Comparative genomics of the entomopathogenic fungus Beauveria bassiana.</title>
        <authorList>
            <person name="Valero Jimenez C.A."/>
            <person name="Zwaan B.J."/>
            <person name="Van Kan J.A."/>
            <person name="Takken W."/>
            <person name="Debets A.J."/>
            <person name="Schoustra S.E."/>
            <person name="Koenraadt C.J."/>
        </authorList>
    </citation>
    <scope>NUCLEOTIDE SEQUENCE [LARGE SCALE GENOMIC DNA]</scope>
    <source>
        <strain evidence="2 3">ARSEF 8028</strain>
    </source>
</reference>
<dbReference type="EMBL" id="JRHA01000004">
    <property type="protein sequence ID" value="PQK14271.1"/>
    <property type="molecule type" value="Genomic_DNA"/>
</dbReference>
<feature type="compositionally biased region" description="Low complexity" evidence="1">
    <location>
        <begin position="95"/>
        <end position="104"/>
    </location>
</feature>